<dbReference type="InterPro" id="IPR026022">
    <property type="entry name" value="PhoU_dom"/>
</dbReference>
<feature type="transmembrane region" description="Helical" evidence="7">
    <location>
        <begin position="218"/>
        <end position="243"/>
    </location>
</feature>
<dbReference type="OrthoDB" id="9763003at2"/>
<evidence type="ECO:0000256" key="2">
    <source>
        <dbReference type="ARBA" id="ARBA00022475"/>
    </source>
</evidence>
<dbReference type="InterPro" id="IPR003841">
    <property type="entry name" value="Na/Pi_transpt"/>
</dbReference>
<keyword evidence="5 7" id="KW-0472">Membrane</keyword>
<feature type="transmembrane region" description="Helical" evidence="7">
    <location>
        <begin position="288"/>
        <end position="312"/>
    </location>
</feature>
<dbReference type="Pfam" id="PF02690">
    <property type="entry name" value="Na_Pi_cotrans"/>
    <property type="match status" value="2"/>
</dbReference>
<feature type="transmembrane region" description="Helical" evidence="7">
    <location>
        <begin position="83"/>
        <end position="105"/>
    </location>
</feature>
<comment type="caution">
    <text evidence="9">The sequence shown here is derived from an EMBL/GenBank/DDBJ whole genome shotgun (WGS) entry which is preliminary data.</text>
</comment>
<dbReference type="GeneID" id="82203756"/>
<comment type="subcellular location">
    <subcellularLocation>
        <location evidence="1">Cell membrane</location>
        <topology evidence="1">Multi-pass membrane protein</topology>
    </subcellularLocation>
</comment>
<evidence type="ECO:0000256" key="4">
    <source>
        <dbReference type="ARBA" id="ARBA00022989"/>
    </source>
</evidence>
<dbReference type="PANTHER" id="PTHR10010">
    <property type="entry name" value="SOLUTE CARRIER FAMILY 34 SODIUM PHOSPHATE , MEMBER 2-RELATED"/>
    <property type="match status" value="1"/>
</dbReference>
<dbReference type="EMBL" id="MPJW01000247">
    <property type="protein sequence ID" value="OLU36898.1"/>
    <property type="molecule type" value="Genomic_DNA"/>
</dbReference>
<dbReference type="AlphaFoldDB" id="A0A1U7ND87"/>
<feature type="domain" description="PhoU" evidence="8">
    <location>
        <begin position="350"/>
        <end position="433"/>
    </location>
</feature>
<keyword evidence="2" id="KW-1003">Cell membrane</keyword>
<reference evidence="9 10" key="1">
    <citation type="submission" date="2016-11" db="EMBL/GenBank/DDBJ databases">
        <title>Description of two novel members of the family Erysipelotrichaceae: Ileibacterium lipovorans gen. nov., sp. nov. and Dubosiella newyorkensis, gen. nov., sp. nov.</title>
        <authorList>
            <person name="Cox L.M."/>
            <person name="Sohn J."/>
            <person name="Tyrrell K.L."/>
            <person name="Citron D.M."/>
            <person name="Lawson P.A."/>
            <person name="Patel N.B."/>
            <person name="Iizumi T."/>
            <person name="Perez-Perez G.I."/>
            <person name="Goldstein E.J."/>
            <person name="Blaser M.J."/>
        </authorList>
    </citation>
    <scope>NUCLEOTIDE SEQUENCE [LARGE SCALE GENOMIC DNA]</scope>
    <source>
        <strain evidence="9 10">NYU-BL-A3</strain>
    </source>
</reference>
<evidence type="ECO:0000256" key="5">
    <source>
        <dbReference type="ARBA" id="ARBA00023136"/>
    </source>
</evidence>
<dbReference type="GO" id="GO:0044341">
    <property type="term" value="P:sodium-dependent phosphate transport"/>
    <property type="evidence" value="ECO:0007669"/>
    <property type="project" value="InterPro"/>
</dbReference>
<evidence type="ECO:0000256" key="7">
    <source>
        <dbReference type="SAM" id="Phobius"/>
    </source>
</evidence>
<keyword evidence="4 7" id="KW-1133">Transmembrane helix</keyword>
<dbReference type="GO" id="GO:0005886">
    <property type="term" value="C:plasma membrane"/>
    <property type="evidence" value="ECO:0007669"/>
    <property type="project" value="UniProtKB-SubCell"/>
</dbReference>
<dbReference type="InterPro" id="IPR038078">
    <property type="entry name" value="PhoU-like_sf"/>
</dbReference>
<dbReference type="PANTHER" id="PTHR10010:SF46">
    <property type="entry name" value="SODIUM-DEPENDENT PHOSPHATE TRANSPORT PROTEIN 2B"/>
    <property type="match status" value="1"/>
</dbReference>
<dbReference type="Gene3D" id="1.20.58.220">
    <property type="entry name" value="Phosphate transport system protein phou homolog 2, domain 2"/>
    <property type="match status" value="1"/>
</dbReference>
<evidence type="ECO:0000259" key="8">
    <source>
        <dbReference type="Pfam" id="PF01895"/>
    </source>
</evidence>
<dbReference type="RefSeq" id="WP_075820915.1">
    <property type="nucleotide sequence ID" value="NZ_CAPNHH010000095.1"/>
</dbReference>
<keyword evidence="3 7" id="KW-0812">Transmembrane</keyword>
<dbReference type="GO" id="GO:0005436">
    <property type="term" value="F:sodium:phosphate symporter activity"/>
    <property type="evidence" value="ECO:0007669"/>
    <property type="project" value="InterPro"/>
</dbReference>
<dbReference type="Proteomes" id="UP000186341">
    <property type="component" value="Unassembled WGS sequence"/>
</dbReference>
<dbReference type="SUPFAM" id="SSF109755">
    <property type="entry name" value="PhoU-like"/>
    <property type="match status" value="1"/>
</dbReference>
<feature type="transmembrane region" description="Helical" evidence="7">
    <location>
        <begin position="145"/>
        <end position="163"/>
    </location>
</feature>
<dbReference type="Pfam" id="PF01895">
    <property type="entry name" value="PhoU"/>
    <property type="match status" value="2"/>
</dbReference>
<feature type="region of interest" description="Disordered" evidence="6">
    <location>
        <begin position="545"/>
        <end position="571"/>
    </location>
</feature>
<evidence type="ECO:0000256" key="6">
    <source>
        <dbReference type="SAM" id="MobiDB-lite"/>
    </source>
</evidence>
<keyword evidence="10" id="KW-1185">Reference proteome</keyword>
<feature type="domain" description="PhoU" evidence="8">
    <location>
        <begin position="455"/>
        <end position="536"/>
    </location>
</feature>
<accession>A0A1U7ND87</accession>
<dbReference type="InterPro" id="IPR004633">
    <property type="entry name" value="NaPi_cotrn-rel/YqeW-like"/>
</dbReference>
<feature type="transmembrane region" description="Helical" evidence="7">
    <location>
        <begin position="51"/>
        <end position="77"/>
    </location>
</feature>
<organism evidence="9 10">
    <name type="scientific">Ileibacterium valens</name>
    <dbReference type="NCBI Taxonomy" id="1862668"/>
    <lineage>
        <taxon>Bacteria</taxon>
        <taxon>Bacillati</taxon>
        <taxon>Bacillota</taxon>
        <taxon>Erysipelotrichia</taxon>
        <taxon>Erysipelotrichales</taxon>
        <taxon>Erysipelotrichaceae</taxon>
        <taxon>Ileibacterium</taxon>
    </lineage>
</organism>
<feature type="transmembrane region" description="Helical" evidence="7">
    <location>
        <begin position="6"/>
        <end position="30"/>
    </location>
</feature>
<evidence type="ECO:0000256" key="3">
    <source>
        <dbReference type="ARBA" id="ARBA00022692"/>
    </source>
</evidence>
<proteinExistence type="predicted"/>
<evidence type="ECO:0000313" key="9">
    <source>
        <dbReference type="EMBL" id="OLU36898.1"/>
    </source>
</evidence>
<name>A0A1U7ND87_9FIRM</name>
<feature type="transmembrane region" description="Helical" evidence="7">
    <location>
        <begin position="117"/>
        <end position="133"/>
    </location>
</feature>
<gene>
    <name evidence="9" type="ORF">BO222_11480</name>
</gene>
<feature type="compositionally biased region" description="Basic and acidic residues" evidence="6">
    <location>
        <begin position="550"/>
        <end position="563"/>
    </location>
</feature>
<evidence type="ECO:0000313" key="10">
    <source>
        <dbReference type="Proteomes" id="UP000186341"/>
    </source>
</evidence>
<protein>
    <submittedName>
        <fullName evidence="9">Na/Pi cotransporter</fullName>
    </submittedName>
</protein>
<dbReference type="NCBIfam" id="TIGR00704">
    <property type="entry name" value="NaPi_cotrn_rel"/>
    <property type="match status" value="1"/>
</dbReference>
<evidence type="ECO:0000256" key="1">
    <source>
        <dbReference type="ARBA" id="ARBA00004651"/>
    </source>
</evidence>
<feature type="transmembrane region" description="Helical" evidence="7">
    <location>
        <begin position="255"/>
        <end position="276"/>
    </location>
</feature>
<sequence>MSIEIVQSILLFAGGIGMFVYGMQVMADGLQQAAGEKTRRMLEILTSNRIMGVLLGALVTAIIQSSGATTVMVVGFVNAGLMSLSQAVGVIMGANIGTTMTAWIVSMSEWGAFLKPEMIAPLLLIIGVGIQMASKRDRVKQAADILIGFGILFIGLSTMSNAVTPYSDAPIFTEVFHIIGGNPLLGLIVGMLVTAIMQSSSASMGILQTLALTGIVNWGSAVFIALGQNIGTCVVALISAIGADRNAKRAAMIHLEFNTIGSLIFGVAAYIVFLFVPGLAHSEVTSTSLALFHTSFNVLATLLLLPAANWLVKLSGILIPKQEIMDHTVRLDARLLNQPAIALAAADNEIVHMAQYALENISYSRDVLLNDENYEKLMENEDKVNKFNNEINLFLSKLKTTSMTSKQQLRLKNSILALRDIEHISDRCKEIANESRDVIHPVPFSEHIVEDVNSISAECYKAVKYAIEIYQRQDPELIKKVNRYEDTVDAMERKMKRKRLQKLEAHNTDVINSIKFLDAMDCYERIADHAERLAHYIAIEEGVEPGTTSMKDKETELSKRLDDSAEAEIAI</sequence>
<feature type="transmembrane region" description="Helical" evidence="7">
    <location>
        <begin position="175"/>
        <end position="198"/>
    </location>
</feature>
<dbReference type="NCBIfam" id="NF037997">
    <property type="entry name" value="Na_Pi_symport"/>
    <property type="match status" value="1"/>
</dbReference>